<dbReference type="AlphaFoldDB" id="A0A2J8AK41"/>
<dbReference type="InterPro" id="IPR045179">
    <property type="entry name" value="YgfZ/GcvT"/>
</dbReference>
<dbReference type="EMBL" id="PGGS01000002">
    <property type="protein sequence ID" value="PNH12885.1"/>
    <property type="molecule type" value="Genomic_DNA"/>
</dbReference>
<keyword evidence="2" id="KW-0809">Transit peptide</keyword>
<evidence type="ECO:0000313" key="5">
    <source>
        <dbReference type="Proteomes" id="UP000236333"/>
    </source>
</evidence>
<dbReference type="PANTHER" id="PTHR22602:SF0">
    <property type="entry name" value="TRANSFERASE CAF17, MITOCHONDRIAL-RELATED"/>
    <property type="match status" value="1"/>
</dbReference>
<keyword evidence="3" id="KW-0496">Mitochondrion</keyword>
<dbReference type="InterPro" id="IPR017703">
    <property type="entry name" value="YgfZ/GCV_T_CS"/>
</dbReference>
<proteinExistence type="predicted"/>
<keyword evidence="5" id="KW-1185">Reference proteome</keyword>
<dbReference type="GO" id="GO:0016226">
    <property type="term" value="P:iron-sulfur cluster assembly"/>
    <property type="evidence" value="ECO:0007669"/>
    <property type="project" value="TreeGrafter"/>
</dbReference>
<organism evidence="4 5">
    <name type="scientific">Tetrabaena socialis</name>
    <dbReference type="NCBI Taxonomy" id="47790"/>
    <lineage>
        <taxon>Eukaryota</taxon>
        <taxon>Viridiplantae</taxon>
        <taxon>Chlorophyta</taxon>
        <taxon>core chlorophytes</taxon>
        <taxon>Chlorophyceae</taxon>
        <taxon>CS clade</taxon>
        <taxon>Chlamydomonadales</taxon>
        <taxon>Tetrabaenaceae</taxon>
        <taxon>Tetrabaena</taxon>
    </lineage>
</organism>
<evidence type="ECO:0000313" key="4">
    <source>
        <dbReference type="EMBL" id="PNH12885.1"/>
    </source>
</evidence>
<dbReference type="InterPro" id="IPR027266">
    <property type="entry name" value="TrmE/GcvT-like"/>
</dbReference>
<dbReference type="Gene3D" id="3.30.1360.120">
    <property type="entry name" value="Probable tRNA modification gtpase trme, domain 1"/>
    <property type="match status" value="2"/>
</dbReference>
<name>A0A2J8AK41_9CHLO</name>
<comment type="caution">
    <text evidence="4">The sequence shown here is derived from an EMBL/GenBank/DDBJ whole genome shotgun (WGS) entry which is preliminary data.</text>
</comment>
<dbReference type="SUPFAM" id="SSF103025">
    <property type="entry name" value="Folate-binding domain"/>
    <property type="match status" value="2"/>
</dbReference>
<evidence type="ECO:0000256" key="2">
    <source>
        <dbReference type="ARBA" id="ARBA00022946"/>
    </source>
</evidence>
<sequence>MAAWGEGSPPAGPWWRRDPRLPELGFRALLPAGEAPSAANGGAVCGASGEDYRALRYELGVAEGEQEIPVGQAAPLDFNLDQLAGVSYSKGCYVGQERNSFTHYRGVIRKRLMPVRLEPLPPTTTASSSSTAGELAGVSYSMAGPHAPPVYAAILTPKGKFLHDVFIYRHPELADSLLLEVDGAGLGAALQLLNRYKLRRAITFTDASPRYQVMAAGRSVGQLRGVVAAPPPDGGGGGGVLLGLAYLKLETALAAAEGRAQLRLGAAEGAEGGAGVGGGGWRVVPRRPGWWPAEWGREEWGRGRE</sequence>
<dbReference type="Proteomes" id="UP000236333">
    <property type="component" value="Unassembled WGS sequence"/>
</dbReference>
<gene>
    <name evidence="4" type="ORF">TSOC_000166</name>
</gene>
<accession>A0A2J8AK41</accession>
<dbReference type="GO" id="GO:0016740">
    <property type="term" value="F:transferase activity"/>
    <property type="evidence" value="ECO:0007669"/>
    <property type="project" value="UniProtKB-KW"/>
</dbReference>
<comment type="subcellular location">
    <subcellularLocation>
        <location evidence="1">Mitochondrion</location>
    </subcellularLocation>
</comment>
<dbReference type="PANTHER" id="PTHR22602">
    <property type="entry name" value="TRANSFERASE CAF17, MITOCHONDRIAL-RELATED"/>
    <property type="match status" value="1"/>
</dbReference>
<evidence type="ECO:0000256" key="1">
    <source>
        <dbReference type="ARBA" id="ARBA00004173"/>
    </source>
</evidence>
<dbReference type="OrthoDB" id="191995at2759"/>
<keyword evidence="4" id="KW-0808">Transferase</keyword>
<dbReference type="GO" id="GO:0005759">
    <property type="term" value="C:mitochondrial matrix"/>
    <property type="evidence" value="ECO:0007669"/>
    <property type="project" value="TreeGrafter"/>
</dbReference>
<evidence type="ECO:0000256" key="3">
    <source>
        <dbReference type="ARBA" id="ARBA00023128"/>
    </source>
</evidence>
<reference evidence="4 5" key="1">
    <citation type="journal article" date="2017" name="Mol. Biol. Evol.">
        <title>The 4-celled Tetrabaena socialis nuclear genome reveals the essential components for genetic control of cell number at the origin of multicellularity in the volvocine lineage.</title>
        <authorList>
            <person name="Featherston J."/>
            <person name="Arakaki Y."/>
            <person name="Hanschen E.R."/>
            <person name="Ferris P.J."/>
            <person name="Michod R.E."/>
            <person name="Olson B.J.S.C."/>
            <person name="Nozaki H."/>
            <person name="Durand P.M."/>
        </authorList>
    </citation>
    <scope>NUCLEOTIDE SEQUENCE [LARGE SCALE GENOMIC DNA]</scope>
    <source>
        <strain evidence="4 5">NIES-571</strain>
    </source>
</reference>
<dbReference type="NCBIfam" id="TIGR03317">
    <property type="entry name" value="ygfZ_signature"/>
    <property type="match status" value="1"/>
</dbReference>
<protein>
    <submittedName>
        <fullName evidence="4">Putative transferase CAF17, mitochondrial</fullName>
    </submittedName>
</protein>